<dbReference type="InterPro" id="IPR055222">
    <property type="entry name" value="PRISE-like_Rossmann-fold"/>
</dbReference>
<evidence type="ECO:0000256" key="2">
    <source>
        <dbReference type="ARBA" id="ARBA00023002"/>
    </source>
</evidence>
<feature type="domain" description="PRISE-like Rossmann-fold" evidence="3">
    <location>
        <begin position="95"/>
        <end position="396"/>
    </location>
</feature>
<dbReference type="FunFam" id="3.40.50.720:FF:000808">
    <property type="entry name" value="Iridoid synthase"/>
    <property type="match status" value="1"/>
</dbReference>
<organism evidence="4">
    <name type="scientific">Digitalis lanata</name>
    <name type="common">Grecian foxglove</name>
    <dbReference type="NCBI Taxonomy" id="49450"/>
    <lineage>
        <taxon>Eukaryota</taxon>
        <taxon>Viridiplantae</taxon>
        <taxon>Streptophyta</taxon>
        <taxon>Embryophyta</taxon>
        <taxon>Tracheophyta</taxon>
        <taxon>Spermatophyta</taxon>
        <taxon>Magnoliopsida</taxon>
        <taxon>eudicotyledons</taxon>
        <taxon>Gunneridae</taxon>
        <taxon>Pentapetalae</taxon>
        <taxon>asterids</taxon>
        <taxon>lamiids</taxon>
        <taxon>Lamiales</taxon>
        <taxon>Plantaginaceae</taxon>
        <taxon>Digitalideae</taxon>
        <taxon>Digitalis</taxon>
    </lineage>
</organism>
<dbReference type="EMBL" id="HM210089">
    <property type="protein sequence ID" value="ADL28122.1"/>
    <property type="molecule type" value="mRNA"/>
</dbReference>
<dbReference type="GO" id="GO:0047787">
    <property type="term" value="F:Delta4-3-oxosteroid 5beta-reductase activity"/>
    <property type="evidence" value="ECO:0007669"/>
    <property type="project" value="UniProtKB-EC"/>
</dbReference>
<dbReference type="GO" id="GO:0006720">
    <property type="term" value="P:isoprenoid metabolic process"/>
    <property type="evidence" value="ECO:0007669"/>
    <property type="project" value="UniProtKB-ARBA"/>
</dbReference>
<evidence type="ECO:0000313" key="4">
    <source>
        <dbReference type="EMBL" id="ADL28122.1"/>
    </source>
</evidence>
<dbReference type="Pfam" id="PF22917">
    <property type="entry name" value="PRISE"/>
    <property type="match status" value="1"/>
</dbReference>
<dbReference type="InterPro" id="IPR036291">
    <property type="entry name" value="NAD(P)-bd_dom_sf"/>
</dbReference>
<evidence type="ECO:0000259" key="3">
    <source>
        <dbReference type="Pfam" id="PF22917"/>
    </source>
</evidence>
<dbReference type="AlphaFoldDB" id="E7CL26"/>
<protein>
    <submittedName>
        <fullName evidence="4">Putative progesterone 5-beta-reductase 2</fullName>
        <ecNumber evidence="4">1.3.1.3</ecNumber>
    </submittedName>
</protein>
<keyword evidence="1" id="KW-0521">NADP</keyword>
<dbReference type="SMR" id="E7CL26"/>
<dbReference type="EC" id="1.3.1.3" evidence="4"/>
<dbReference type="Gene3D" id="3.40.50.720">
    <property type="entry name" value="NAD(P)-binding Rossmann-like Domain"/>
    <property type="match status" value="1"/>
</dbReference>
<dbReference type="SUPFAM" id="SSF51735">
    <property type="entry name" value="NAD(P)-binding Rossmann-fold domains"/>
    <property type="match status" value="1"/>
</dbReference>
<dbReference type="PANTHER" id="PTHR32487">
    <property type="entry name" value="3-OXO-DELTA(4,5)-STEROID 5-BETA-REDUCTASE"/>
    <property type="match status" value="1"/>
</dbReference>
<name>E7CL26_DIGLA</name>
<dbReference type="CDD" id="cd08948">
    <property type="entry name" value="5beta-POR_like_SDR_a"/>
    <property type="match status" value="1"/>
</dbReference>
<evidence type="ECO:0000256" key="1">
    <source>
        <dbReference type="ARBA" id="ARBA00022857"/>
    </source>
</evidence>
<dbReference type="PANTHER" id="PTHR32487:SF10">
    <property type="entry name" value="3-OXO-DELTA(4,5)-STEROID 5-BETA-REDUCTASE-LIKE"/>
    <property type="match status" value="1"/>
</dbReference>
<accession>E7CL26</accession>
<keyword evidence="2 4" id="KW-0560">Oxidoreductase</keyword>
<proteinExistence type="evidence at transcript level"/>
<sequence length="396" mass="44612">MYTDTTTWWYKRSIGDIKQKNVETNGVALNYKSVALIVGVTGIAGSGLAETLSMSDTPGGPWKVYGVARRPCPEWLAKLHVSYIQCDIGSTDDTSAKLSPLSDITHIFYVSWTGSEDCDKNAIMFKNILDSVIPNAPNLKHISLQTGIKHYWGNMVDEMDITNVSHDCPFNEYMPRLRQPNFYSNLEDLLYEACRTQNGALTWTVHRPALIFGFSPCSLMNIVATLSVYAAICKYENKPLVYTGTQTSWNCLVDAVDSDLLSEHLVWGAISPNAKNQAFNINNGDVFKWKHIWKVLAEQLQLEIEFVGYEGKEPVSLEGLMKDKDSVWDEMVEKYDLVPTKLRDIAAFWFADVAFSIEGAVSSMNKNKEFGFMGFRDSTKSFISSVNKVRSYRFVP</sequence>
<reference evidence="4" key="1">
    <citation type="submission" date="2010-05" db="EMBL/GenBank/DDBJ databases">
        <title>Progesterone 5-beta reductase 2 from Digitalis lanata cell culture.</title>
        <authorList>
            <person name="Ernst M."/>
            <person name="Mueller-Uri F."/>
            <person name="Kreis W."/>
        </authorList>
    </citation>
    <scope>NUCLEOTIDE SEQUENCE</scope>
</reference>